<sequence length="177" mass="20181">MRFSLSLALRWRPVDGRLHHFILSEIIVLREHEVRTKTSTARAVSLNSRSRSALQAMKAHTLMKSLDGFVFLDPRTGARFTDDEPPREMYWRPTLRRLGIRYRSPYETRHTYATIMLMSGVTPAFAAKQMGHTIQMFLTTYAKWIDGGQNAVEMGKLEGAITNSSLALPQKSAKRAK</sequence>
<dbReference type="SUPFAM" id="SSF56349">
    <property type="entry name" value="DNA breaking-rejoining enzymes"/>
    <property type="match status" value="1"/>
</dbReference>
<dbReference type="InterPro" id="IPR002104">
    <property type="entry name" value="Integrase_catalytic"/>
</dbReference>
<dbReference type="EMBL" id="CP104562">
    <property type="protein sequence ID" value="UXH76426.1"/>
    <property type="molecule type" value="Genomic_DNA"/>
</dbReference>
<dbReference type="InterPro" id="IPR011010">
    <property type="entry name" value="DNA_brk_join_enz"/>
</dbReference>
<dbReference type="RefSeq" id="WP_261756157.1">
    <property type="nucleotide sequence ID" value="NZ_CP104562.2"/>
</dbReference>
<name>A0ABY6AT62_9BURK</name>
<dbReference type="Gene3D" id="1.10.443.10">
    <property type="entry name" value="Intergrase catalytic core"/>
    <property type="match status" value="1"/>
</dbReference>
<protein>
    <submittedName>
        <fullName evidence="3">Tyrosine-type recombinase/integrase</fullName>
    </submittedName>
</protein>
<keyword evidence="4" id="KW-1185">Reference proteome</keyword>
<organism evidence="3 4">
    <name type="scientific">Roseateles amylovorans</name>
    <dbReference type="NCBI Taxonomy" id="2978473"/>
    <lineage>
        <taxon>Bacteria</taxon>
        <taxon>Pseudomonadati</taxon>
        <taxon>Pseudomonadota</taxon>
        <taxon>Betaproteobacteria</taxon>
        <taxon>Burkholderiales</taxon>
        <taxon>Sphaerotilaceae</taxon>
        <taxon>Roseateles</taxon>
    </lineage>
</organism>
<feature type="domain" description="Tyr recombinase" evidence="2">
    <location>
        <begin position="1"/>
        <end position="154"/>
    </location>
</feature>
<evidence type="ECO:0000256" key="1">
    <source>
        <dbReference type="ARBA" id="ARBA00023172"/>
    </source>
</evidence>
<proteinExistence type="predicted"/>
<dbReference type="InterPro" id="IPR013762">
    <property type="entry name" value="Integrase-like_cat_sf"/>
</dbReference>
<reference evidence="3" key="1">
    <citation type="submission" date="2022-10" db="EMBL/GenBank/DDBJ databases">
        <title>Characterization and whole genome sequencing of a new Roseateles species, isolated from fresh water.</title>
        <authorList>
            <person name="Guliayeva D.Y."/>
            <person name="Akhremchuk A.E."/>
            <person name="Sikolenko M.A."/>
            <person name="Valentovich L.N."/>
            <person name="Sidarenka A.V."/>
        </authorList>
    </citation>
    <scope>NUCLEOTIDE SEQUENCE</scope>
    <source>
        <strain evidence="3">BIM B-1768</strain>
    </source>
</reference>
<dbReference type="Proteomes" id="UP001064933">
    <property type="component" value="Chromosome"/>
</dbReference>
<accession>A0ABY6AT62</accession>
<dbReference type="PROSITE" id="PS51898">
    <property type="entry name" value="TYR_RECOMBINASE"/>
    <property type="match status" value="1"/>
</dbReference>
<gene>
    <name evidence="3" type="ORF">N4261_15310</name>
</gene>
<dbReference type="Pfam" id="PF00589">
    <property type="entry name" value="Phage_integrase"/>
    <property type="match status" value="1"/>
</dbReference>
<evidence type="ECO:0000313" key="4">
    <source>
        <dbReference type="Proteomes" id="UP001064933"/>
    </source>
</evidence>
<evidence type="ECO:0000259" key="2">
    <source>
        <dbReference type="PROSITE" id="PS51898"/>
    </source>
</evidence>
<evidence type="ECO:0000313" key="3">
    <source>
        <dbReference type="EMBL" id="UXH76426.1"/>
    </source>
</evidence>
<keyword evidence="1" id="KW-0233">DNA recombination</keyword>